<reference evidence="1" key="1">
    <citation type="submission" date="2014-09" db="EMBL/GenBank/DDBJ databases">
        <authorList>
            <person name="Magalhaes I.L.F."/>
            <person name="Oliveira U."/>
            <person name="Santos F.R."/>
            <person name="Vidigal T.H.D.A."/>
            <person name="Brescovit A.D."/>
            <person name="Santos A.J."/>
        </authorList>
    </citation>
    <scope>NUCLEOTIDE SEQUENCE</scope>
    <source>
        <tissue evidence="1">Shoot tissue taken approximately 20 cm above the soil surface</tissue>
    </source>
</reference>
<proteinExistence type="predicted"/>
<organism evidence="1">
    <name type="scientific">Arundo donax</name>
    <name type="common">Giant reed</name>
    <name type="synonym">Donax arundinaceus</name>
    <dbReference type="NCBI Taxonomy" id="35708"/>
    <lineage>
        <taxon>Eukaryota</taxon>
        <taxon>Viridiplantae</taxon>
        <taxon>Streptophyta</taxon>
        <taxon>Embryophyta</taxon>
        <taxon>Tracheophyta</taxon>
        <taxon>Spermatophyta</taxon>
        <taxon>Magnoliopsida</taxon>
        <taxon>Liliopsida</taxon>
        <taxon>Poales</taxon>
        <taxon>Poaceae</taxon>
        <taxon>PACMAD clade</taxon>
        <taxon>Arundinoideae</taxon>
        <taxon>Arundineae</taxon>
        <taxon>Arundo</taxon>
    </lineage>
</organism>
<reference evidence="1" key="2">
    <citation type="journal article" date="2015" name="Data Brief">
        <title>Shoot transcriptome of the giant reed, Arundo donax.</title>
        <authorList>
            <person name="Barrero R.A."/>
            <person name="Guerrero F.D."/>
            <person name="Moolhuijzen P."/>
            <person name="Goolsby J.A."/>
            <person name="Tidwell J."/>
            <person name="Bellgard S.E."/>
            <person name="Bellgard M.I."/>
        </authorList>
    </citation>
    <scope>NUCLEOTIDE SEQUENCE</scope>
    <source>
        <tissue evidence="1">Shoot tissue taken approximately 20 cm above the soil surface</tissue>
    </source>
</reference>
<dbReference type="EMBL" id="GBRH01228038">
    <property type="protein sequence ID" value="JAD69857.1"/>
    <property type="molecule type" value="Transcribed_RNA"/>
</dbReference>
<dbReference type="AlphaFoldDB" id="A0A0A9CEB4"/>
<sequence>MRKNWILEMMRLRENCGRLWNC</sequence>
<evidence type="ECO:0000313" key="1">
    <source>
        <dbReference type="EMBL" id="JAD69857.1"/>
    </source>
</evidence>
<name>A0A0A9CEB4_ARUDO</name>
<accession>A0A0A9CEB4</accession>
<protein>
    <submittedName>
        <fullName evidence="1">Uncharacterized protein</fullName>
    </submittedName>
</protein>